<reference evidence="2 3" key="1">
    <citation type="submission" date="2022-05" db="EMBL/GenBank/DDBJ databases">
        <authorList>
            <consortium name="Genoscope - CEA"/>
            <person name="William W."/>
        </authorList>
    </citation>
    <scope>NUCLEOTIDE SEQUENCE [LARGE SCALE GENOMIC DNA]</scope>
</reference>
<dbReference type="Pfam" id="PF26215">
    <property type="entry name" value="HTH_animal"/>
    <property type="match status" value="1"/>
</dbReference>
<evidence type="ECO:0000313" key="3">
    <source>
        <dbReference type="Proteomes" id="UP001159405"/>
    </source>
</evidence>
<dbReference type="PROSITE" id="PS00028">
    <property type="entry name" value="ZINC_FINGER_C2H2_1"/>
    <property type="match status" value="1"/>
</dbReference>
<accession>A0ABN8Q7R5</accession>
<dbReference type="EMBL" id="CALNXK010000105">
    <property type="protein sequence ID" value="CAH3156681.1"/>
    <property type="molecule type" value="Genomic_DNA"/>
</dbReference>
<evidence type="ECO:0000259" key="1">
    <source>
        <dbReference type="PROSITE" id="PS00028"/>
    </source>
</evidence>
<sequence>MELEENGKLPFLGMNVIRNGCRLDTTVYRKPTDTGLLLHYHSHVDARYKRSLLNTMLNRAFKLSSTKNSYKNECKRLKEIFSRLRYPDDLMQSTIRQFIESKVSEDSHTQVADKREAPIRIVLPFKDQKSANVVRKQLADLSRKINADISPVYTSRKIKDEIKVKEDKPPLVSQQCVVYSFQCSLCDAGYVGYTCRHLHQRIEEHKGSAIGNHL</sequence>
<dbReference type="PANTHER" id="PTHR21301">
    <property type="entry name" value="REVERSE TRANSCRIPTASE"/>
    <property type="match status" value="1"/>
</dbReference>
<protein>
    <recommendedName>
        <fullName evidence="1">C2H2-type domain-containing protein</fullName>
    </recommendedName>
</protein>
<dbReference type="InterPro" id="IPR013087">
    <property type="entry name" value="Znf_C2H2_type"/>
</dbReference>
<proteinExistence type="predicted"/>
<keyword evidence="3" id="KW-1185">Reference proteome</keyword>
<gene>
    <name evidence="2" type="ORF">PLOB_00001934</name>
</gene>
<dbReference type="Proteomes" id="UP001159405">
    <property type="component" value="Unassembled WGS sequence"/>
</dbReference>
<organism evidence="2 3">
    <name type="scientific">Porites lobata</name>
    <dbReference type="NCBI Taxonomy" id="104759"/>
    <lineage>
        <taxon>Eukaryota</taxon>
        <taxon>Metazoa</taxon>
        <taxon>Cnidaria</taxon>
        <taxon>Anthozoa</taxon>
        <taxon>Hexacorallia</taxon>
        <taxon>Scleractinia</taxon>
        <taxon>Fungiina</taxon>
        <taxon>Poritidae</taxon>
        <taxon>Porites</taxon>
    </lineage>
</organism>
<name>A0ABN8Q7R5_9CNID</name>
<comment type="caution">
    <text evidence="2">The sequence shown here is derived from an EMBL/GenBank/DDBJ whole genome shotgun (WGS) entry which is preliminary data.</text>
</comment>
<dbReference type="PANTHER" id="PTHR21301:SF10">
    <property type="entry name" value="REVERSE TRANSCRIPTASE DOMAIN-CONTAINING PROTEIN"/>
    <property type="match status" value="1"/>
</dbReference>
<feature type="domain" description="C2H2-type" evidence="1">
    <location>
        <begin position="183"/>
        <end position="205"/>
    </location>
</feature>
<evidence type="ECO:0000313" key="2">
    <source>
        <dbReference type="EMBL" id="CAH3156681.1"/>
    </source>
</evidence>
<dbReference type="InterPro" id="IPR058912">
    <property type="entry name" value="HTH_animal"/>
</dbReference>
<feature type="non-terminal residue" evidence="2">
    <location>
        <position position="214"/>
    </location>
</feature>